<evidence type="ECO:0000256" key="1">
    <source>
        <dbReference type="ARBA" id="ARBA00005854"/>
    </source>
</evidence>
<feature type="domain" description="D-isomer specific 2-hydroxyacid dehydrogenase catalytic" evidence="5">
    <location>
        <begin position="26"/>
        <end position="303"/>
    </location>
</feature>
<dbReference type="Pfam" id="PF02826">
    <property type="entry name" value="2-Hacid_dh_C"/>
    <property type="match status" value="1"/>
</dbReference>
<dbReference type="PROSITE" id="PS00671">
    <property type="entry name" value="D_2_HYDROXYACID_DH_3"/>
    <property type="match status" value="1"/>
</dbReference>
<comment type="similarity">
    <text evidence="1 4">Belongs to the D-isomer specific 2-hydroxyacid dehydrogenase family.</text>
</comment>
<dbReference type="RefSeq" id="WP_204572401.1">
    <property type="nucleotide sequence ID" value="NZ_JACJLL010000070.1"/>
</dbReference>
<dbReference type="EMBL" id="JACJLL010000070">
    <property type="protein sequence ID" value="MBM6819909.1"/>
    <property type="molecule type" value="Genomic_DNA"/>
</dbReference>
<dbReference type="Proteomes" id="UP000767334">
    <property type="component" value="Unassembled WGS sequence"/>
</dbReference>
<evidence type="ECO:0000256" key="3">
    <source>
        <dbReference type="ARBA" id="ARBA00023027"/>
    </source>
</evidence>
<organism evidence="7 8">
    <name type="scientific">Clostridium saudiense</name>
    <dbReference type="NCBI Taxonomy" id="1414720"/>
    <lineage>
        <taxon>Bacteria</taxon>
        <taxon>Bacillati</taxon>
        <taxon>Bacillota</taxon>
        <taxon>Clostridia</taxon>
        <taxon>Eubacteriales</taxon>
        <taxon>Clostridiaceae</taxon>
        <taxon>Clostridium</taxon>
    </lineage>
</organism>
<evidence type="ECO:0000259" key="5">
    <source>
        <dbReference type="Pfam" id="PF00389"/>
    </source>
</evidence>
<evidence type="ECO:0000259" key="6">
    <source>
        <dbReference type="Pfam" id="PF02826"/>
    </source>
</evidence>
<accession>A0ABS2FI85</accession>
<comment type="caution">
    <text evidence="7">The sequence shown here is derived from an EMBL/GenBank/DDBJ whole genome shotgun (WGS) entry which is preliminary data.</text>
</comment>
<dbReference type="InterPro" id="IPR029753">
    <property type="entry name" value="D-isomer_DH_CS"/>
</dbReference>
<evidence type="ECO:0000313" key="7">
    <source>
        <dbReference type="EMBL" id="MBM6819909.1"/>
    </source>
</evidence>
<reference evidence="7 8" key="1">
    <citation type="journal article" date="2021" name="Sci. Rep.">
        <title>The distribution of antibiotic resistance genes in chicken gut microbiota commensals.</title>
        <authorList>
            <person name="Juricova H."/>
            <person name="Matiasovicova J."/>
            <person name="Kubasova T."/>
            <person name="Cejkova D."/>
            <person name="Rychlik I."/>
        </authorList>
    </citation>
    <scope>NUCLEOTIDE SEQUENCE [LARGE SCALE GENOMIC DNA]</scope>
    <source>
        <strain evidence="7 8">An435</strain>
    </source>
</reference>
<evidence type="ECO:0000256" key="2">
    <source>
        <dbReference type="ARBA" id="ARBA00023002"/>
    </source>
</evidence>
<gene>
    <name evidence="7" type="ORF">H6A19_11270</name>
</gene>
<dbReference type="SUPFAM" id="SSF51735">
    <property type="entry name" value="NAD(P)-binding Rossmann-fold domains"/>
    <property type="match status" value="1"/>
</dbReference>
<dbReference type="InterPro" id="IPR050418">
    <property type="entry name" value="D-iso_2-hydroxyacid_DH_PdxB"/>
</dbReference>
<dbReference type="PANTHER" id="PTHR43761">
    <property type="entry name" value="D-ISOMER SPECIFIC 2-HYDROXYACID DEHYDROGENASE FAMILY PROTEIN (AFU_ORTHOLOGUE AFUA_1G13630)"/>
    <property type="match status" value="1"/>
</dbReference>
<dbReference type="SUPFAM" id="SSF52283">
    <property type="entry name" value="Formate/glycerate dehydrogenase catalytic domain-like"/>
    <property type="match status" value="1"/>
</dbReference>
<dbReference type="Pfam" id="PF00389">
    <property type="entry name" value="2-Hacid_dh"/>
    <property type="match status" value="1"/>
</dbReference>
<feature type="domain" description="D-isomer specific 2-hydroxyacid dehydrogenase NAD-binding" evidence="6">
    <location>
        <begin position="107"/>
        <end position="278"/>
    </location>
</feature>
<dbReference type="InterPro" id="IPR006140">
    <property type="entry name" value="D-isomer_DH_NAD-bd"/>
</dbReference>
<protein>
    <submittedName>
        <fullName evidence="7">D-2-hydroxyacid dehydrogenase</fullName>
    </submittedName>
</protein>
<name>A0ABS2FI85_9CLOT</name>
<dbReference type="PANTHER" id="PTHR43761:SF1">
    <property type="entry name" value="D-ISOMER SPECIFIC 2-HYDROXYACID DEHYDROGENASE CATALYTIC DOMAIN-CONTAINING PROTEIN-RELATED"/>
    <property type="match status" value="1"/>
</dbReference>
<keyword evidence="8" id="KW-1185">Reference proteome</keyword>
<evidence type="ECO:0000313" key="8">
    <source>
        <dbReference type="Proteomes" id="UP000767334"/>
    </source>
</evidence>
<dbReference type="CDD" id="cd05303">
    <property type="entry name" value="PGDH_2"/>
    <property type="match status" value="1"/>
</dbReference>
<sequence>MIRVLTNDGLQKGAINKLTSLGFEVVNNHYDKDELGTALKEFDILVIRSATKVTADILDKAQGGKLKLIIRAGVGIDNIDVPYATQKGVVVKNTPNASSESVAELVIGHMFALARFIAISNCTMRDGQWNKKKYEGIELGGKTLGIVGMGRIGKALAKKAEALGMKVVYNDIFGKQDELSYEFLELDDLLKSSDFISLHVPYDKEKGSLIGKAQFDIMKDGVYLINCARGKVVEEAALLEALNNGKVAGAGIDVFEEEPTKNEALVNHPKVSVTPHIGAATKEAQERIGEEVVTTISNFVTNNLVAI</sequence>
<dbReference type="Gene3D" id="3.40.50.720">
    <property type="entry name" value="NAD(P)-binding Rossmann-like Domain"/>
    <property type="match status" value="2"/>
</dbReference>
<proteinExistence type="inferred from homology"/>
<keyword evidence="3" id="KW-0520">NAD</keyword>
<keyword evidence="2 4" id="KW-0560">Oxidoreductase</keyword>
<evidence type="ECO:0000256" key="4">
    <source>
        <dbReference type="RuleBase" id="RU003719"/>
    </source>
</evidence>
<dbReference type="InterPro" id="IPR036291">
    <property type="entry name" value="NAD(P)-bd_dom_sf"/>
</dbReference>
<dbReference type="InterPro" id="IPR006139">
    <property type="entry name" value="D-isomer_2_OHA_DH_cat_dom"/>
</dbReference>